<keyword evidence="1" id="KW-0812">Transmembrane</keyword>
<dbReference type="EMBL" id="AMFJ01034174">
    <property type="protein sequence ID" value="EKD30042.1"/>
    <property type="molecule type" value="Genomic_DNA"/>
</dbReference>
<comment type="caution">
    <text evidence="2">The sequence shown here is derived from an EMBL/GenBank/DDBJ whole genome shotgun (WGS) entry which is preliminary data.</text>
</comment>
<sequence length="244" mass="26854">QEFHEGETMVTVFCSKHTWKDERIQKRGYCSILSGEIKGKLGKDKVFLDFFEKMNMIGGFSILSRSKNMHKFILTLLIGSLFFWTGLSVSFAADPTITTDFNGELQIKGKDNPAAWYQYTLPPQEWDATNDNSLGWGSSGGKDDLMSTDFRLDPNGLSPSEKRYTGGFKANMTSLLKNIGNILLIATSTIAVLSIVVGGVMIATTGPSDRAAKGKTIITLNIIAIFVALFSYSLIRLVSWIIAA</sequence>
<gene>
    <name evidence="2" type="ORF">ACD_78C00174G0001</name>
</gene>
<name>K1XXZ2_9BACT</name>
<keyword evidence="1" id="KW-0472">Membrane</keyword>
<reference evidence="2" key="1">
    <citation type="journal article" date="2012" name="Science">
        <title>Fermentation, hydrogen, and sulfur metabolism in multiple uncultivated bacterial phyla.</title>
        <authorList>
            <person name="Wrighton K.C."/>
            <person name="Thomas B.C."/>
            <person name="Sharon I."/>
            <person name="Miller C.S."/>
            <person name="Castelle C.J."/>
            <person name="VerBerkmoes N.C."/>
            <person name="Wilkins M.J."/>
            <person name="Hettich R.L."/>
            <person name="Lipton M.S."/>
            <person name="Williams K.H."/>
            <person name="Long P.E."/>
            <person name="Banfield J.F."/>
        </authorList>
    </citation>
    <scope>NUCLEOTIDE SEQUENCE [LARGE SCALE GENOMIC DNA]</scope>
</reference>
<evidence type="ECO:0000256" key="1">
    <source>
        <dbReference type="SAM" id="Phobius"/>
    </source>
</evidence>
<feature type="transmembrane region" description="Helical" evidence="1">
    <location>
        <begin position="217"/>
        <end position="243"/>
    </location>
</feature>
<evidence type="ECO:0000313" key="2">
    <source>
        <dbReference type="EMBL" id="EKD30042.1"/>
    </source>
</evidence>
<proteinExistence type="predicted"/>
<protein>
    <submittedName>
        <fullName evidence="2">Uncharacterized protein</fullName>
    </submittedName>
</protein>
<feature type="transmembrane region" description="Helical" evidence="1">
    <location>
        <begin position="72"/>
        <end position="93"/>
    </location>
</feature>
<keyword evidence="1" id="KW-1133">Transmembrane helix</keyword>
<feature type="transmembrane region" description="Helical" evidence="1">
    <location>
        <begin position="182"/>
        <end position="205"/>
    </location>
</feature>
<organism evidence="2">
    <name type="scientific">uncultured bacterium</name>
    <name type="common">gcode 4</name>
    <dbReference type="NCBI Taxonomy" id="1234023"/>
    <lineage>
        <taxon>Bacteria</taxon>
        <taxon>environmental samples</taxon>
    </lineage>
</organism>
<dbReference type="AlphaFoldDB" id="K1XXZ2"/>
<accession>K1XXZ2</accession>
<feature type="non-terminal residue" evidence="2">
    <location>
        <position position="1"/>
    </location>
</feature>